<proteinExistence type="predicted"/>
<comment type="caution">
    <text evidence="2">The sequence shown here is derived from an EMBL/GenBank/DDBJ whole genome shotgun (WGS) entry which is preliminary data.</text>
</comment>
<accession>A0ABR1CUJ4</accession>
<reference evidence="2 3" key="1">
    <citation type="submission" date="2023-08" db="EMBL/GenBank/DDBJ databases">
        <title>A Necator americanus chromosomal reference genome.</title>
        <authorList>
            <person name="Ilik V."/>
            <person name="Petrzelkova K.J."/>
            <person name="Pardy F."/>
            <person name="Fuh T."/>
            <person name="Niatou-Singa F.S."/>
            <person name="Gouil Q."/>
            <person name="Baker L."/>
            <person name="Ritchie M.E."/>
            <person name="Jex A.R."/>
            <person name="Gazzola D."/>
            <person name="Li H."/>
            <person name="Toshio Fujiwara R."/>
            <person name="Zhan B."/>
            <person name="Aroian R.V."/>
            <person name="Pafco B."/>
            <person name="Schwarz E.M."/>
        </authorList>
    </citation>
    <scope>NUCLEOTIDE SEQUENCE [LARGE SCALE GENOMIC DNA]</scope>
    <source>
        <strain evidence="2 3">Aroian</strain>
        <tissue evidence="2">Whole animal</tissue>
    </source>
</reference>
<dbReference type="Proteomes" id="UP001303046">
    <property type="component" value="Unassembled WGS sequence"/>
</dbReference>
<evidence type="ECO:0000313" key="2">
    <source>
        <dbReference type="EMBL" id="KAK6740831.1"/>
    </source>
</evidence>
<keyword evidence="3" id="KW-1185">Reference proteome</keyword>
<gene>
    <name evidence="2" type="primary">Necator_chrIII.g9733</name>
    <name evidence="2" type="ORF">RB195_008968</name>
</gene>
<feature type="region of interest" description="Disordered" evidence="1">
    <location>
        <begin position="1"/>
        <end position="26"/>
    </location>
</feature>
<evidence type="ECO:0000256" key="1">
    <source>
        <dbReference type="SAM" id="MobiDB-lite"/>
    </source>
</evidence>
<evidence type="ECO:0000313" key="3">
    <source>
        <dbReference type="Proteomes" id="UP001303046"/>
    </source>
</evidence>
<sequence>MTEMCKSGGKPSEVKADGKKWRGNKTTAPLMRHIAITGVRRKSALVEERRMDGLFDSCEANSKKQEPHVIFGEAQP</sequence>
<dbReference type="EMBL" id="JAVFWL010000003">
    <property type="protein sequence ID" value="KAK6740831.1"/>
    <property type="molecule type" value="Genomic_DNA"/>
</dbReference>
<organism evidence="2 3">
    <name type="scientific">Necator americanus</name>
    <name type="common">Human hookworm</name>
    <dbReference type="NCBI Taxonomy" id="51031"/>
    <lineage>
        <taxon>Eukaryota</taxon>
        <taxon>Metazoa</taxon>
        <taxon>Ecdysozoa</taxon>
        <taxon>Nematoda</taxon>
        <taxon>Chromadorea</taxon>
        <taxon>Rhabditida</taxon>
        <taxon>Rhabditina</taxon>
        <taxon>Rhabditomorpha</taxon>
        <taxon>Strongyloidea</taxon>
        <taxon>Ancylostomatidae</taxon>
        <taxon>Bunostominae</taxon>
        <taxon>Necator</taxon>
    </lineage>
</organism>
<name>A0ABR1CUJ4_NECAM</name>
<protein>
    <submittedName>
        <fullName evidence="2">Uncharacterized protein</fullName>
    </submittedName>
</protein>